<dbReference type="Gene3D" id="1.10.418.10">
    <property type="entry name" value="Calponin-like domain"/>
    <property type="match status" value="1"/>
</dbReference>
<dbReference type="RefSeq" id="XP_001384904.2">
    <property type="nucleotide sequence ID" value="XM_001384867.1"/>
</dbReference>
<keyword evidence="4" id="KW-1185">Reference proteome</keyword>
<dbReference type="OrthoDB" id="21595at2759"/>
<proteinExistence type="predicted"/>
<dbReference type="HOGENOM" id="CLU_055232_2_1_1"/>
<accession>A3LW03</accession>
<dbReference type="PROSITE" id="PS50021">
    <property type="entry name" value="CH"/>
    <property type="match status" value="1"/>
</dbReference>
<dbReference type="InParanoid" id="A3LW03"/>
<dbReference type="EMBL" id="CP000499">
    <property type="protein sequence ID" value="ABN66875.2"/>
    <property type="molecule type" value="Genomic_DNA"/>
</dbReference>
<dbReference type="FunCoup" id="A3LW03">
    <property type="interactions" value="849"/>
</dbReference>
<dbReference type="GO" id="GO:0007015">
    <property type="term" value="P:actin filament organization"/>
    <property type="evidence" value="ECO:0007669"/>
    <property type="project" value="EnsemblFungi"/>
</dbReference>
<evidence type="ECO:0000259" key="2">
    <source>
        <dbReference type="PROSITE" id="PS50021"/>
    </source>
</evidence>
<sequence length="189" mass="21489">MSSYLNYNRYQQPTKQDQNANTNLDQDLSNSRSSKYQTNQLEVKKYLKATLSPHHPQLFQSKFSNDNVDLMDILHDGEVLCKLGALLPSSKVPNNPCASKFKNSKMPFIQMENISFFLKICEAIGLPHDEIFQTIDLYEAKDPYQVIITLMSFSRLANSIDSNVFSTVIGPKPVKVKPTVPVKPFKLRS</sequence>
<feature type="region of interest" description="Disordered" evidence="1">
    <location>
        <begin position="1"/>
        <end position="35"/>
    </location>
</feature>
<organism evidence="3 4">
    <name type="scientific">Scheffersomyces stipitis (strain ATCC 58785 / CBS 6054 / NBRC 10063 / NRRL Y-11545)</name>
    <name type="common">Yeast</name>
    <name type="synonym">Pichia stipitis</name>
    <dbReference type="NCBI Taxonomy" id="322104"/>
    <lineage>
        <taxon>Eukaryota</taxon>
        <taxon>Fungi</taxon>
        <taxon>Dikarya</taxon>
        <taxon>Ascomycota</taxon>
        <taxon>Saccharomycotina</taxon>
        <taxon>Pichiomycetes</taxon>
        <taxon>Debaryomycetaceae</taxon>
        <taxon>Scheffersomyces</taxon>
    </lineage>
</organism>
<evidence type="ECO:0000256" key="1">
    <source>
        <dbReference type="SAM" id="MobiDB-lite"/>
    </source>
</evidence>
<dbReference type="InterPro" id="IPR050606">
    <property type="entry name" value="Calponin-like"/>
</dbReference>
<dbReference type="Pfam" id="PF00307">
    <property type="entry name" value="CH"/>
    <property type="match status" value="1"/>
</dbReference>
<dbReference type="InterPro" id="IPR001715">
    <property type="entry name" value="CH_dom"/>
</dbReference>
<evidence type="ECO:0000313" key="3">
    <source>
        <dbReference type="EMBL" id="ABN66875.2"/>
    </source>
</evidence>
<protein>
    <recommendedName>
        <fullName evidence="2">Calponin-homology (CH) domain-containing protein</fullName>
    </recommendedName>
</protein>
<dbReference type="PANTHER" id="PTHR47385">
    <property type="entry name" value="CALPONIN"/>
    <property type="match status" value="1"/>
</dbReference>
<dbReference type="GeneID" id="4839559"/>
<feature type="domain" description="Calponin-homology (CH)" evidence="2">
    <location>
        <begin position="37"/>
        <end position="157"/>
    </location>
</feature>
<dbReference type="STRING" id="322104.A3LW03"/>
<dbReference type="eggNOG" id="KOG2046">
    <property type="taxonomic scope" value="Eukaryota"/>
</dbReference>
<dbReference type="InterPro" id="IPR036872">
    <property type="entry name" value="CH_dom_sf"/>
</dbReference>
<dbReference type="PANTHER" id="PTHR47385:SF14">
    <property type="entry name" value="TRANSGELIN"/>
    <property type="match status" value="1"/>
</dbReference>
<dbReference type="GO" id="GO:0030479">
    <property type="term" value="C:actin cortical patch"/>
    <property type="evidence" value="ECO:0007669"/>
    <property type="project" value="EnsemblFungi"/>
</dbReference>
<dbReference type="SMART" id="SM00033">
    <property type="entry name" value="CH"/>
    <property type="match status" value="1"/>
</dbReference>
<dbReference type="KEGG" id="pic:PICST_61112"/>
<evidence type="ECO:0000313" key="4">
    <source>
        <dbReference type="Proteomes" id="UP000002258"/>
    </source>
</evidence>
<gene>
    <name evidence="3" type="ORF">PICST_61112</name>
</gene>
<dbReference type="OMA" id="EVKQYLY"/>
<reference evidence="3 4" key="1">
    <citation type="journal article" date="2007" name="Nat. Biotechnol.">
        <title>Genome sequence of the lignocellulose-bioconverting and xylose-fermenting yeast Pichia stipitis.</title>
        <authorList>
            <person name="Jeffries T.W."/>
            <person name="Grigoriev I.V."/>
            <person name="Grimwood J."/>
            <person name="Laplaza J.M."/>
            <person name="Aerts A."/>
            <person name="Salamov A."/>
            <person name="Schmutz J."/>
            <person name="Lindquist E."/>
            <person name="Dehal P."/>
            <person name="Shapiro H."/>
            <person name="Jin Y.S."/>
            <person name="Passoth V."/>
            <person name="Richardson P.M."/>
        </authorList>
    </citation>
    <scope>NUCLEOTIDE SEQUENCE [LARGE SCALE GENOMIC DNA]</scope>
    <source>
        <strain evidence="4">ATCC 58785 / CBS 6054 / NBRC 10063 / NRRL Y-11545</strain>
    </source>
</reference>
<dbReference type="AlphaFoldDB" id="A3LW03"/>
<name>A3LW03_PICST</name>
<dbReference type="GO" id="GO:0030674">
    <property type="term" value="F:protein-macromolecule adaptor activity"/>
    <property type="evidence" value="ECO:0007669"/>
    <property type="project" value="EnsemblFungi"/>
</dbReference>
<dbReference type="SUPFAM" id="SSF47576">
    <property type="entry name" value="Calponin-homology domain, CH-domain"/>
    <property type="match status" value="1"/>
</dbReference>
<dbReference type="Proteomes" id="UP000002258">
    <property type="component" value="Chromosome 5"/>
</dbReference>
<dbReference type="GO" id="GO:0051015">
    <property type="term" value="F:actin filament binding"/>
    <property type="evidence" value="ECO:0007669"/>
    <property type="project" value="EnsemblFungi"/>
</dbReference>